<feature type="region of interest" description="Disordered" evidence="1">
    <location>
        <begin position="26"/>
        <end position="48"/>
    </location>
</feature>
<name>A0A5J4Z6N7_PORPP</name>
<feature type="compositionally biased region" description="Basic and acidic residues" evidence="1">
    <location>
        <begin position="126"/>
        <end position="141"/>
    </location>
</feature>
<dbReference type="EMBL" id="VRMN01000001">
    <property type="protein sequence ID" value="KAA8498684.1"/>
    <property type="molecule type" value="Genomic_DNA"/>
</dbReference>
<proteinExistence type="predicted"/>
<sequence length="286" mass="31584">MGEASVLVEERLKTRSIGVEMGAVSVPMLGKPPASPERRASWRNDGDGSNVAALRCVASPLMSRFVASQRYFRQNPIPLGRLVPPVEMASSEDSQMSMSRESSCSVDSDACESGVLGTVARGSSPRPHEQQEQQHEHEGQRQCHPSRPIQTDTSRVCPSEEKPRARLEHAPVSASAIYRKSGSAASLRRRRLSKSARPQSQLDFCNPENFVESASGPMRRNWSFLDLSGTKLLQHQKRSRESEMNLFSLACIHDCDVLESPSRRQRMGNDADSPVSSLLQPSEART</sequence>
<feature type="compositionally biased region" description="Low complexity" evidence="1">
    <location>
        <begin position="89"/>
        <end position="108"/>
    </location>
</feature>
<gene>
    <name evidence="2" type="ORF">FVE85_6269</name>
</gene>
<feature type="region of interest" description="Disordered" evidence="1">
    <location>
        <begin position="261"/>
        <end position="286"/>
    </location>
</feature>
<feature type="region of interest" description="Disordered" evidence="1">
    <location>
        <begin position="89"/>
        <end position="200"/>
    </location>
</feature>
<evidence type="ECO:0000313" key="3">
    <source>
        <dbReference type="Proteomes" id="UP000324585"/>
    </source>
</evidence>
<evidence type="ECO:0000313" key="2">
    <source>
        <dbReference type="EMBL" id="KAA8498684.1"/>
    </source>
</evidence>
<feature type="compositionally biased region" description="Basic and acidic residues" evidence="1">
    <location>
        <begin position="158"/>
        <end position="169"/>
    </location>
</feature>
<evidence type="ECO:0000256" key="1">
    <source>
        <dbReference type="SAM" id="MobiDB-lite"/>
    </source>
</evidence>
<reference evidence="3" key="1">
    <citation type="journal article" date="2019" name="Nat. Commun.">
        <title>Expansion of phycobilisome linker gene families in mesophilic red algae.</title>
        <authorList>
            <person name="Lee J."/>
            <person name="Kim D."/>
            <person name="Bhattacharya D."/>
            <person name="Yoon H.S."/>
        </authorList>
    </citation>
    <scope>NUCLEOTIDE SEQUENCE [LARGE SCALE GENOMIC DNA]</scope>
    <source>
        <strain evidence="3">CCMP 1328</strain>
    </source>
</reference>
<dbReference type="Proteomes" id="UP000324585">
    <property type="component" value="Unassembled WGS sequence"/>
</dbReference>
<dbReference type="AlphaFoldDB" id="A0A5J4Z6N7"/>
<comment type="caution">
    <text evidence="2">The sequence shown here is derived from an EMBL/GenBank/DDBJ whole genome shotgun (WGS) entry which is preliminary data.</text>
</comment>
<keyword evidence="3" id="KW-1185">Reference proteome</keyword>
<organism evidence="2 3">
    <name type="scientific">Porphyridium purpureum</name>
    <name type="common">Red alga</name>
    <name type="synonym">Porphyridium cruentum</name>
    <dbReference type="NCBI Taxonomy" id="35688"/>
    <lineage>
        <taxon>Eukaryota</taxon>
        <taxon>Rhodophyta</taxon>
        <taxon>Bangiophyceae</taxon>
        <taxon>Porphyridiales</taxon>
        <taxon>Porphyridiaceae</taxon>
        <taxon>Porphyridium</taxon>
    </lineage>
</organism>
<protein>
    <submittedName>
        <fullName evidence="2">Uncharacterized protein</fullName>
    </submittedName>
</protein>
<accession>A0A5J4Z6N7</accession>
<feature type="compositionally biased region" description="Basic and acidic residues" evidence="1">
    <location>
        <begin position="36"/>
        <end position="46"/>
    </location>
</feature>